<proteinExistence type="predicted"/>
<gene>
    <name evidence="2" type="ORF">C2G38_2145634</name>
</gene>
<sequence length="242" mass="27970">MRKTTGDSEVVGVNNGSFNINISKRKNRENDQEKELYDDEIISCDARDAKPIAKKNREDEKPNQNVSSVLTSADSKINQQNQSLCSLPFVPSSNIKCEEDTEPEYYDARKRMYSWEDVIDKIDFRDTSKKDLLNSFTPPEEIEDRWSANFSIVTKLNKEDRVNFCKCQIILRNFFLLGSISKDNEDTFVHNTLHDLINEIFRDSALELVWANSESIASKNRRSSNKEMLKVTNPTSRFLPIL</sequence>
<name>A0A397UM72_9GLOM</name>
<evidence type="ECO:0000313" key="2">
    <source>
        <dbReference type="EMBL" id="RIB11342.1"/>
    </source>
</evidence>
<organism evidence="2 3">
    <name type="scientific">Gigaspora rosea</name>
    <dbReference type="NCBI Taxonomy" id="44941"/>
    <lineage>
        <taxon>Eukaryota</taxon>
        <taxon>Fungi</taxon>
        <taxon>Fungi incertae sedis</taxon>
        <taxon>Mucoromycota</taxon>
        <taxon>Glomeromycotina</taxon>
        <taxon>Glomeromycetes</taxon>
        <taxon>Diversisporales</taxon>
        <taxon>Gigasporaceae</taxon>
        <taxon>Gigaspora</taxon>
    </lineage>
</organism>
<dbReference type="EMBL" id="QKWP01001142">
    <property type="protein sequence ID" value="RIB11342.1"/>
    <property type="molecule type" value="Genomic_DNA"/>
</dbReference>
<dbReference type="OrthoDB" id="2317359at2759"/>
<keyword evidence="3" id="KW-1185">Reference proteome</keyword>
<dbReference type="AlphaFoldDB" id="A0A397UM72"/>
<feature type="region of interest" description="Disordered" evidence="1">
    <location>
        <begin position="1"/>
        <end position="34"/>
    </location>
</feature>
<evidence type="ECO:0000313" key="3">
    <source>
        <dbReference type="Proteomes" id="UP000266673"/>
    </source>
</evidence>
<comment type="caution">
    <text evidence="2">The sequence shown here is derived from an EMBL/GenBank/DDBJ whole genome shotgun (WGS) entry which is preliminary data.</text>
</comment>
<accession>A0A397UM72</accession>
<protein>
    <submittedName>
        <fullName evidence="2">Uncharacterized protein</fullName>
    </submittedName>
</protein>
<feature type="non-terminal residue" evidence="2">
    <location>
        <position position="242"/>
    </location>
</feature>
<evidence type="ECO:0000256" key="1">
    <source>
        <dbReference type="SAM" id="MobiDB-lite"/>
    </source>
</evidence>
<reference evidence="2 3" key="1">
    <citation type="submission" date="2018-06" db="EMBL/GenBank/DDBJ databases">
        <title>Comparative genomics reveals the genomic features of Rhizophagus irregularis, R. cerebriforme, R. diaphanum and Gigaspora rosea, and their symbiotic lifestyle signature.</title>
        <authorList>
            <person name="Morin E."/>
            <person name="San Clemente H."/>
            <person name="Chen E.C.H."/>
            <person name="De La Providencia I."/>
            <person name="Hainaut M."/>
            <person name="Kuo A."/>
            <person name="Kohler A."/>
            <person name="Murat C."/>
            <person name="Tang N."/>
            <person name="Roy S."/>
            <person name="Loubradou J."/>
            <person name="Henrissat B."/>
            <person name="Grigoriev I.V."/>
            <person name="Corradi N."/>
            <person name="Roux C."/>
            <person name="Martin F.M."/>
        </authorList>
    </citation>
    <scope>NUCLEOTIDE SEQUENCE [LARGE SCALE GENOMIC DNA]</scope>
    <source>
        <strain evidence="2 3">DAOM 194757</strain>
    </source>
</reference>
<dbReference type="Proteomes" id="UP000266673">
    <property type="component" value="Unassembled WGS sequence"/>
</dbReference>